<name>A0ABY5XZY8_9BACT</name>
<sequence>MSQIESVELEEIFLEYEVLAAQVDKLFQDVQSKYPEEVACTRTCSDCCHALFDLSLVEAMAVNRAFHEKFGFGAERSKIMERAGDADRTLTRLKYQYFRNAQCGMSDADIMEKAAHEKVRCPLLGDDDLCMLYEHRPLTCRIYGVPTAIKGKGHVCGKCRFDKGGKYPTLQLDRIQDKLAGLSHKITKAIGSGYKDLHSVYVPVSMALMNKYDEEYLGVKQDGKPKKKLKSPLE</sequence>
<protein>
    <submittedName>
        <fullName evidence="1">YkgJ family cysteine cluster protein</fullName>
    </submittedName>
</protein>
<evidence type="ECO:0000313" key="1">
    <source>
        <dbReference type="EMBL" id="UWX05381.1"/>
    </source>
</evidence>
<evidence type="ECO:0000313" key="2">
    <source>
        <dbReference type="Proteomes" id="UP001058120"/>
    </source>
</evidence>
<dbReference type="RefSeq" id="WP_334314958.1">
    <property type="nucleotide sequence ID" value="NZ_CP065938.1"/>
</dbReference>
<organism evidence="1 2">
    <name type="scientific">Taurinivorans muris</name>
    <dbReference type="NCBI Taxonomy" id="2787751"/>
    <lineage>
        <taxon>Bacteria</taxon>
        <taxon>Pseudomonadati</taxon>
        <taxon>Thermodesulfobacteriota</taxon>
        <taxon>Desulfovibrionia</taxon>
        <taxon>Desulfovibrionales</taxon>
        <taxon>Desulfovibrionaceae</taxon>
        <taxon>Taurinivorans</taxon>
    </lineage>
</organism>
<gene>
    <name evidence="1" type="ORF">JBF11_07975</name>
</gene>
<accession>A0ABY5XZY8</accession>
<dbReference type="Proteomes" id="UP001058120">
    <property type="component" value="Chromosome"/>
</dbReference>
<dbReference type="Pfam" id="PF03692">
    <property type="entry name" value="CxxCxxCC"/>
    <property type="match status" value="1"/>
</dbReference>
<proteinExistence type="predicted"/>
<dbReference type="EMBL" id="CP065938">
    <property type="protein sequence ID" value="UWX05381.1"/>
    <property type="molecule type" value="Genomic_DNA"/>
</dbReference>
<keyword evidence="2" id="KW-1185">Reference proteome</keyword>
<reference evidence="1" key="1">
    <citation type="submission" date="2020-12" db="EMBL/GenBank/DDBJ databases">
        <title>Taurinivorans muris gen. nov., sp. nov., fundamental and realized metabolic niche of a ubiquitous sulfidogenic bacterium in the murine intestine.</title>
        <authorList>
            <person name="Ye H."/>
            <person name="Hanson B.T."/>
            <person name="Loy A."/>
        </authorList>
    </citation>
    <scope>NUCLEOTIDE SEQUENCE</scope>
    <source>
        <strain evidence="1">LT0009</strain>
    </source>
</reference>
<dbReference type="InterPro" id="IPR005358">
    <property type="entry name" value="Puta_zinc/iron-chelating_dom"/>
</dbReference>